<feature type="region of interest" description="Disordered" evidence="1">
    <location>
        <begin position="88"/>
        <end position="131"/>
    </location>
</feature>
<organism evidence="2 3">
    <name type="scientific">Chlamydomonas eustigma</name>
    <dbReference type="NCBI Taxonomy" id="1157962"/>
    <lineage>
        <taxon>Eukaryota</taxon>
        <taxon>Viridiplantae</taxon>
        <taxon>Chlorophyta</taxon>
        <taxon>core chlorophytes</taxon>
        <taxon>Chlorophyceae</taxon>
        <taxon>CS clade</taxon>
        <taxon>Chlamydomonadales</taxon>
        <taxon>Chlamydomonadaceae</taxon>
        <taxon>Chlamydomonas</taxon>
    </lineage>
</organism>
<evidence type="ECO:0000256" key="1">
    <source>
        <dbReference type="SAM" id="MobiDB-lite"/>
    </source>
</evidence>
<dbReference type="AlphaFoldDB" id="A0A250XKX8"/>
<sequence>MSSFHNLVSIVRKNLCHAASALDNLQAEFEKSLASDNPSSKKLLYKKAESLSQNVHRFHDVACELAAIFIMLPLKQGDQEMSSLLSKKQGQLMHHSNSKSDIQTPKLPSASNHHHQTIISHKKWKDPTAALQPCGREGTIGIAASSSSKATKSQQQASAAVWRPAGKTSMPRKSCVVMLSRSNVDVPVIRHPASSTAYSQDQDSHNQHGSMNAWCHSESAKDRLLQPAEVSDTPAGIMQKGHVIPVTTTAYPRPETIASNAHDLSSILISTSRVTRGHPPAVHSMMLPITCPTCPAHHPSATSPEVGNYSNYDQLEGRLRFQLRDLQSAVHDRSWEVECLHQELLAMIKEVEAMSTLALEQQSHIDALTHQLQQQQLQAGHDVALSSSSTLHGTTSPSEFEYSQAASKILSYDDITYCAYQMEQCGGLYENDNRAQPPLGSPREEQQPGLEDAVTIVAPAARLLTREQPGLEDAVTIIAPAAVLTREQPGLEDAVTIIAPAAVLTREQPELEDAVTIIAPA</sequence>
<gene>
    <name evidence="2" type="ORF">CEUSTIGMA_g11108.t1</name>
</gene>
<dbReference type="EMBL" id="BEGY01000104">
    <property type="protein sequence ID" value="GAX83683.1"/>
    <property type="molecule type" value="Genomic_DNA"/>
</dbReference>
<proteinExistence type="predicted"/>
<accession>A0A250XKX8</accession>
<feature type="region of interest" description="Disordered" evidence="1">
    <location>
        <begin position="144"/>
        <end position="166"/>
    </location>
</feature>
<reference evidence="2 3" key="1">
    <citation type="submission" date="2017-08" db="EMBL/GenBank/DDBJ databases">
        <title>Acidophilic green algal genome provides insights into adaptation to an acidic environment.</title>
        <authorList>
            <person name="Hirooka S."/>
            <person name="Hirose Y."/>
            <person name="Kanesaki Y."/>
            <person name="Higuchi S."/>
            <person name="Fujiwara T."/>
            <person name="Onuma R."/>
            <person name="Era A."/>
            <person name="Ohbayashi R."/>
            <person name="Uzuka A."/>
            <person name="Nozaki H."/>
            <person name="Yoshikawa H."/>
            <person name="Miyagishima S.Y."/>
        </authorList>
    </citation>
    <scope>NUCLEOTIDE SEQUENCE [LARGE SCALE GENOMIC DNA]</scope>
    <source>
        <strain evidence="2 3">NIES-2499</strain>
    </source>
</reference>
<comment type="caution">
    <text evidence="2">The sequence shown here is derived from an EMBL/GenBank/DDBJ whole genome shotgun (WGS) entry which is preliminary data.</text>
</comment>
<evidence type="ECO:0000313" key="2">
    <source>
        <dbReference type="EMBL" id="GAX83683.1"/>
    </source>
</evidence>
<evidence type="ECO:0000313" key="3">
    <source>
        <dbReference type="Proteomes" id="UP000232323"/>
    </source>
</evidence>
<keyword evidence="3" id="KW-1185">Reference proteome</keyword>
<name>A0A250XKX8_9CHLO</name>
<feature type="compositionally biased region" description="Low complexity" evidence="1">
    <location>
        <begin position="144"/>
        <end position="160"/>
    </location>
</feature>
<dbReference type="Proteomes" id="UP000232323">
    <property type="component" value="Unassembled WGS sequence"/>
</dbReference>
<feature type="compositionally biased region" description="Basic residues" evidence="1">
    <location>
        <begin position="112"/>
        <end position="124"/>
    </location>
</feature>
<protein>
    <submittedName>
        <fullName evidence="2">Uncharacterized protein</fullName>
    </submittedName>
</protein>